<dbReference type="Proteomes" id="UP000198809">
    <property type="component" value="Unassembled WGS sequence"/>
</dbReference>
<accession>A0A1H8H0M4</accession>
<dbReference type="STRING" id="1333845.SAMN04487895_101711"/>
<gene>
    <name evidence="1" type="ORF">KP014_21070</name>
    <name evidence="2" type="ORF">SAMN04487895_101711</name>
</gene>
<evidence type="ECO:0000313" key="3">
    <source>
        <dbReference type="Proteomes" id="UP000198809"/>
    </source>
</evidence>
<evidence type="ECO:0000313" key="2">
    <source>
        <dbReference type="EMBL" id="SEN49685.1"/>
    </source>
</evidence>
<reference evidence="2 3" key="1">
    <citation type="submission" date="2016-10" db="EMBL/GenBank/DDBJ databases">
        <authorList>
            <person name="de Groot N.N."/>
        </authorList>
    </citation>
    <scope>NUCLEOTIDE SEQUENCE [LARGE SCALE GENOMIC DNA]</scope>
    <source>
        <strain evidence="2 3">CGMCC 1.10238</strain>
    </source>
</reference>
<proteinExistence type="predicted"/>
<dbReference type="Proteomes" id="UP000683429">
    <property type="component" value="Chromosome"/>
</dbReference>
<keyword evidence="4" id="KW-1185">Reference proteome</keyword>
<sequence>MSYIDCKSNIELVKNKKRWENDQVEFWKEEEYGWCSKEKGQTWEYGYDTLKDAVVSYAMSIAKVEDSIKTTGSMLINKNYIQENAWNKNDTNKKVSVINCEVVVRRFTA</sequence>
<organism evidence="2 3">
    <name type="scientific">Paenibacillus sophorae</name>
    <dbReference type="NCBI Taxonomy" id="1333845"/>
    <lineage>
        <taxon>Bacteria</taxon>
        <taxon>Bacillati</taxon>
        <taxon>Bacillota</taxon>
        <taxon>Bacilli</taxon>
        <taxon>Bacillales</taxon>
        <taxon>Paenibacillaceae</taxon>
        <taxon>Paenibacillus</taxon>
    </lineage>
</organism>
<evidence type="ECO:0000313" key="4">
    <source>
        <dbReference type="Proteomes" id="UP000683429"/>
    </source>
</evidence>
<name>A0A1H8H0M4_9BACL</name>
<protein>
    <submittedName>
        <fullName evidence="2">Uncharacterized protein</fullName>
    </submittedName>
</protein>
<dbReference type="EMBL" id="FODH01000001">
    <property type="protein sequence ID" value="SEN49685.1"/>
    <property type="molecule type" value="Genomic_DNA"/>
</dbReference>
<dbReference type="OrthoDB" id="1845907at2"/>
<evidence type="ECO:0000313" key="1">
    <source>
        <dbReference type="EMBL" id="QWU14402.1"/>
    </source>
</evidence>
<dbReference type="RefSeq" id="WP_036588430.1">
    <property type="nucleotide sequence ID" value="NZ_CP076607.1"/>
</dbReference>
<dbReference type="AlphaFoldDB" id="A0A1H8H0M4"/>
<dbReference type="EMBL" id="CP076607">
    <property type="protein sequence ID" value="QWU14402.1"/>
    <property type="molecule type" value="Genomic_DNA"/>
</dbReference>
<reference evidence="1 4" key="2">
    <citation type="submission" date="2021-06" db="EMBL/GenBank/DDBJ databases">
        <title>Whole genome sequence of Paenibacillus sophorae DSM23020 for comparative genomics.</title>
        <authorList>
            <person name="Kim M.-J."/>
            <person name="Lee G."/>
            <person name="Shin J.-H."/>
        </authorList>
    </citation>
    <scope>NUCLEOTIDE SEQUENCE [LARGE SCALE GENOMIC DNA]</scope>
    <source>
        <strain evidence="1 4">DSM 23020</strain>
    </source>
</reference>